<organism evidence="1 2">
    <name type="scientific">Plakobranchus ocellatus</name>
    <dbReference type="NCBI Taxonomy" id="259542"/>
    <lineage>
        <taxon>Eukaryota</taxon>
        <taxon>Metazoa</taxon>
        <taxon>Spiralia</taxon>
        <taxon>Lophotrochozoa</taxon>
        <taxon>Mollusca</taxon>
        <taxon>Gastropoda</taxon>
        <taxon>Heterobranchia</taxon>
        <taxon>Euthyneura</taxon>
        <taxon>Panpulmonata</taxon>
        <taxon>Sacoglossa</taxon>
        <taxon>Placobranchoidea</taxon>
        <taxon>Plakobranchidae</taxon>
        <taxon>Plakobranchus</taxon>
    </lineage>
</organism>
<dbReference type="AlphaFoldDB" id="A0AAV4DDU4"/>
<accession>A0AAV4DDU4</accession>
<gene>
    <name evidence="1" type="ORF">PoB_006872200</name>
</gene>
<protein>
    <submittedName>
        <fullName evidence="1">Uncharacterized protein</fullName>
    </submittedName>
</protein>
<dbReference type="Proteomes" id="UP000735302">
    <property type="component" value="Unassembled WGS sequence"/>
</dbReference>
<name>A0AAV4DDU4_9GAST</name>
<comment type="caution">
    <text evidence="1">The sequence shown here is derived from an EMBL/GenBank/DDBJ whole genome shotgun (WGS) entry which is preliminary data.</text>
</comment>
<keyword evidence="2" id="KW-1185">Reference proteome</keyword>
<dbReference type="EMBL" id="BLXT01007768">
    <property type="protein sequence ID" value="GFO42217.1"/>
    <property type="molecule type" value="Genomic_DNA"/>
</dbReference>
<evidence type="ECO:0000313" key="1">
    <source>
        <dbReference type="EMBL" id="GFO42217.1"/>
    </source>
</evidence>
<sequence>MILLCEWREALWAADKSTNELPDGRASVRSKGASEFNAELLLLELAVHGIGNPANYCQCFRWVYVPLRALSEFTSLLPSATMSF</sequence>
<proteinExistence type="predicted"/>
<evidence type="ECO:0000313" key="2">
    <source>
        <dbReference type="Proteomes" id="UP000735302"/>
    </source>
</evidence>
<reference evidence="1 2" key="1">
    <citation type="journal article" date="2021" name="Elife">
        <title>Chloroplast acquisition without the gene transfer in kleptoplastic sea slugs, Plakobranchus ocellatus.</title>
        <authorList>
            <person name="Maeda T."/>
            <person name="Takahashi S."/>
            <person name="Yoshida T."/>
            <person name="Shimamura S."/>
            <person name="Takaki Y."/>
            <person name="Nagai Y."/>
            <person name="Toyoda A."/>
            <person name="Suzuki Y."/>
            <person name="Arimoto A."/>
            <person name="Ishii H."/>
            <person name="Satoh N."/>
            <person name="Nishiyama T."/>
            <person name="Hasebe M."/>
            <person name="Maruyama T."/>
            <person name="Minagawa J."/>
            <person name="Obokata J."/>
            <person name="Shigenobu S."/>
        </authorList>
    </citation>
    <scope>NUCLEOTIDE SEQUENCE [LARGE SCALE GENOMIC DNA]</scope>
</reference>